<evidence type="ECO:0000256" key="1">
    <source>
        <dbReference type="SAM" id="MobiDB-lite"/>
    </source>
</evidence>
<proteinExistence type="predicted"/>
<sequence length="167" mass="19009">MFPAILNILKESDGYVHFSDVCKTLERTLTESVPNDKNHWYDTVRESLNLAHSQGLAFRSDDGRYKFAVNLRTSEDPKLLSRIDALKQERQTQADVPQTRRTIVEPVEEIAGPSGYAYRIVPHEPLQMVPEAANRKKDRSKKVSNGGQKSRKRSRSRSVKGAKKSKK</sequence>
<reference evidence="2" key="1">
    <citation type="submission" date="2017-01" db="EMBL/GenBank/DDBJ databases">
        <title>A deep insight into the sialotranscriptome of adult male and female Cluex tarsalis mosquitoes.</title>
        <authorList>
            <person name="Ribeiro J.M."/>
            <person name="Moreira F."/>
            <person name="Bernard K.A."/>
            <person name="Calvo E."/>
        </authorList>
    </citation>
    <scope>NUCLEOTIDE SEQUENCE</scope>
    <source>
        <strain evidence="2">Kern County</strain>
        <tissue evidence="2">Salivary glands</tissue>
    </source>
</reference>
<dbReference type="AlphaFoldDB" id="A0A1Q3G074"/>
<protein>
    <submittedName>
        <fullName evidence="2">Uncharacterized protein</fullName>
    </submittedName>
</protein>
<feature type="compositionally biased region" description="Basic residues" evidence="1">
    <location>
        <begin position="149"/>
        <end position="167"/>
    </location>
</feature>
<organism evidence="2">
    <name type="scientific">Culex tarsalis</name>
    <name type="common">Encephalitis mosquito</name>
    <dbReference type="NCBI Taxonomy" id="7177"/>
    <lineage>
        <taxon>Eukaryota</taxon>
        <taxon>Metazoa</taxon>
        <taxon>Ecdysozoa</taxon>
        <taxon>Arthropoda</taxon>
        <taxon>Hexapoda</taxon>
        <taxon>Insecta</taxon>
        <taxon>Pterygota</taxon>
        <taxon>Neoptera</taxon>
        <taxon>Endopterygota</taxon>
        <taxon>Diptera</taxon>
        <taxon>Nematocera</taxon>
        <taxon>Culicoidea</taxon>
        <taxon>Culicidae</taxon>
        <taxon>Culicinae</taxon>
        <taxon>Culicini</taxon>
        <taxon>Culex</taxon>
        <taxon>Culex</taxon>
    </lineage>
</organism>
<name>A0A1Q3G074_CULTA</name>
<dbReference type="EMBL" id="GFDL01001883">
    <property type="protein sequence ID" value="JAV33162.1"/>
    <property type="molecule type" value="Transcribed_RNA"/>
</dbReference>
<feature type="region of interest" description="Disordered" evidence="1">
    <location>
        <begin position="127"/>
        <end position="167"/>
    </location>
</feature>
<accession>A0A1Q3G074</accession>
<evidence type="ECO:0000313" key="2">
    <source>
        <dbReference type="EMBL" id="JAV33162.1"/>
    </source>
</evidence>